<sequence>MNAKLVSFEDGKAFLLYEDGTIKIAEQCLDPEVVIVRELTTEKIREYSGRGIKIFPCVQDEEQCLSILLNKIFPQCKSCKFS</sequence>
<reference evidence="1 2" key="1">
    <citation type="journal article" date="2011" name="J. Bacteriol.">
        <title>Complete genome sequence of Metallosphaera cuprina, a metal sulfide-oxidizing archaeon from a hot spring.</title>
        <authorList>
            <person name="Liu L.J."/>
            <person name="You X.Y."/>
            <person name="Zheng H."/>
            <person name="Wang S."/>
            <person name="Jiang C.Y."/>
            <person name="Liu S.J."/>
        </authorList>
    </citation>
    <scope>NUCLEOTIDE SEQUENCE [LARGE SCALE GENOMIC DNA]</scope>
    <source>
        <strain evidence="1 2">Ar-4</strain>
    </source>
</reference>
<dbReference type="STRING" id="1006006.Mcup_0791"/>
<proteinExistence type="predicted"/>
<dbReference type="KEGG" id="mcn:Mcup_0791"/>
<dbReference type="Proteomes" id="UP000007812">
    <property type="component" value="Chromosome"/>
</dbReference>
<evidence type="ECO:0000313" key="1">
    <source>
        <dbReference type="EMBL" id="AEB94896.1"/>
    </source>
</evidence>
<evidence type="ECO:0000313" key="2">
    <source>
        <dbReference type="Proteomes" id="UP000007812"/>
    </source>
</evidence>
<accession>F4G207</accession>
<dbReference type="eggNOG" id="arCOG07722">
    <property type="taxonomic scope" value="Archaea"/>
</dbReference>
<organism evidence="1 2">
    <name type="scientific">Metallosphaera cuprina (strain Ar-4)</name>
    <dbReference type="NCBI Taxonomy" id="1006006"/>
    <lineage>
        <taxon>Archaea</taxon>
        <taxon>Thermoproteota</taxon>
        <taxon>Thermoprotei</taxon>
        <taxon>Sulfolobales</taxon>
        <taxon>Sulfolobaceae</taxon>
        <taxon>Metallosphaera</taxon>
    </lineage>
</organism>
<keyword evidence="2" id="KW-1185">Reference proteome</keyword>
<dbReference type="HOGENOM" id="CLU_189643_0_0_2"/>
<gene>
    <name evidence="1" type="ordered locus">Mcup_0791</name>
</gene>
<protein>
    <submittedName>
        <fullName evidence="1">Uncharacterized protein</fullName>
    </submittedName>
</protein>
<dbReference type="AlphaFoldDB" id="F4G207"/>
<dbReference type="PATRIC" id="fig|1006006.8.peg.789"/>
<dbReference type="EMBL" id="CP002656">
    <property type="protein sequence ID" value="AEB94896.1"/>
    <property type="molecule type" value="Genomic_DNA"/>
</dbReference>
<name>F4G207_METCR</name>